<gene>
    <name evidence="2" type="ORF">EVA92_01825</name>
</gene>
<dbReference type="InterPro" id="IPR002109">
    <property type="entry name" value="Glutaredoxin"/>
</dbReference>
<reference evidence="2 3" key="1">
    <citation type="submission" date="2019-02" db="EMBL/GenBank/DDBJ databases">
        <title>Prokaryotic population dynamics and viral predation in marine succession experiment using metagenomics: the confinement effect.</title>
        <authorList>
            <person name="Haro-Moreno J.M."/>
            <person name="Rodriguez-Valera F."/>
            <person name="Lopez-Perez M."/>
        </authorList>
    </citation>
    <scope>NUCLEOTIDE SEQUENCE [LARGE SCALE GENOMIC DNA]</scope>
    <source>
        <strain evidence="2">MED-G159</strain>
    </source>
</reference>
<sequence length="76" mass="8905">MSKYIIYSKQRCSYCVAAKSLLRGKNLDFEEKMVDESVNNLNEMRLKAPDMRTLPVIFFNDHLVGGYHELLTYLNE</sequence>
<proteinExistence type="predicted"/>
<dbReference type="SUPFAM" id="SSF52833">
    <property type="entry name" value="Thioredoxin-like"/>
    <property type="match status" value="1"/>
</dbReference>
<dbReference type="PANTHER" id="PTHR34386:SF1">
    <property type="entry name" value="GLUTAREDOXIN-LIKE PROTEIN NRDH"/>
    <property type="match status" value="1"/>
</dbReference>
<accession>A0A520N0B4</accession>
<protein>
    <submittedName>
        <fullName evidence="2">Glutaredoxin</fullName>
    </submittedName>
</protein>
<name>A0A520N0B4_9GAMM</name>
<feature type="domain" description="GST N-terminal" evidence="1">
    <location>
        <begin position="2"/>
        <end position="76"/>
    </location>
</feature>
<dbReference type="InterPro" id="IPR036249">
    <property type="entry name" value="Thioredoxin-like_sf"/>
</dbReference>
<dbReference type="PROSITE" id="PS51354">
    <property type="entry name" value="GLUTAREDOXIN_2"/>
    <property type="match status" value="1"/>
</dbReference>
<dbReference type="GO" id="GO:0009055">
    <property type="term" value="F:electron transfer activity"/>
    <property type="evidence" value="ECO:0007669"/>
    <property type="project" value="TreeGrafter"/>
</dbReference>
<dbReference type="Proteomes" id="UP000315825">
    <property type="component" value="Unassembled WGS sequence"/>
</dbReference>
<dbReference type="GO" id="GO:0045454">
    <property type="term" value="P:cell redox homeostasis"/>
    <property type="evidence" value="ECO:0007669"/>
    <property type="project" value="TreeGrafter"/>
</dbReference>
<organism evidence="2 3">
    <name type="scientific">SAR86 cluster bacterium</name>
    <dbReference type="NCBI Taxonomy" id="2030880"/>
    <lineage>
        <taxon>Bacteria</taxon>
        <taxon>Pseudomonadati</taxon>
        <taxon>Pseudomonadota</taxon>
        <taxon>Gammaproteobacteria</taxon>
        <taxon>SAR86 cluster</taxon>
    </lineage>
</organism>
<comment type="caution">
    <text evidence="2">The sequence shown here is derived from an EMBL/GenBank/DDBJ whole genome shotgun (WGS) entry which is preliminary data.</text>
</comment>
<evidence type="ECO:0000313" key="2">
    <source>
        <dbReference type="EMBL" id="RZO26911.1"/>
    </source>
</evidence>
<dbReference type="Pfam" id="PF00462">
    <property type="entry name" value="Glutaredoxin"/>
    <property type="match status" value="1"/>
</dbReference>
<dbReference type="PRINTS" id="PR00160">
    <property type="entry name" value="GLUTAREDOXIN"/>
</dbReference>
<dbReference type="InterPro" id="IPR051548">
    <property type="entry name" value="Grx-like_ET"/>
</dbReference>
<evidence type="ECO:0000259" key="1">
    <source>
        <dbReference type="PROSITE" id="PS50404"/>
    </source>
</evidence>
<dbReference type="EMBL" id="SHBE01000002">
    <property type="protein sequence ID" value="RZO26911.1"/>
    <property type="molecule type" value="Genomic_DNA"/>
</dbReference>
<dbReference type="PROSITE" id="PS50404">
    <property type="entry name" value="GST_NTER"/>
    <property type="match status" value="1"/>
</dbReference>
<evidence type="ECO:0000313" key="3">
    <source>
        <dbReference type="Proteomes" id="UP000315825"/>
    </source>
</evidence>
<dbReference type="PANTHER" id="PTHR34386">
    <property type="entry name" value="GLUTAREDOXIN"/>
    <property type="match status" value="1"/>
</dbReference>
<dbReference type="InterPro" id="IPR014025">
    <property type="entry name" value="Glutaredoxin_subgr"/>
</dbReference>
<dbReference type="AlphaFoldDB" id="A0A520N0B4"/>
<dbReference type="Gene3D" id="3.40.30.10">
    <property type="entry name" value="Glutaredoxin"/>
    <property type="match status" value="1"/>
</dbReference>
<dbReference type="InterPro" id="IPR004045">
    <property type="entry name" value="Glutathione_S-Trfase_N"/>
</dbReference>